<feature type="domain" description="Reverse transcriptase" evidence="4">
    <location>
        <begin position="985"/>
        <end position="1262"/>
    </location>
</feature>
<keyword evidence="6" id="KW-1185">Reference proteome</keyword>
<evidence type="ECO:0000313" key="5">
    <source>
        <dbReference type="EMBL" id="KAI0530855.1"/>
    </source>
</evidence>
<dbReference type="InterPro" id="IPR000477">
    <property type="entry name" value="RT_dom"/>
</dbReference>
<reference evidence="5" key="1">
    <citation type="journal article" date="2022" name="Front. Genet.">
        <title>Chromosome-Scale Assembly of the Dendrobium nobile Genome Provides Insights Into the Molecular Mechanism of the Biosynthesis of the Medicinal Active Ingredient of Dendrobium.</title>
        <authorList>
            <person name="Xu Q."/>
            <person name="Niu S.-C."/>
            <person name="Li K.-L."/>
            <person name="Zheng P.-J."/>
            <person name="Zhang X.-J."/>
            <person name="Jia Y."/>
            <person name="Liu Y."/>
            <person name="Niu Y.-X."/>
            <person name="Yu L.-H."/>
            <person name="Chen D.-F."/>
            <person name="Zhang G.-Q."/>
        </authorList>
    </citation>
    <scope>NUCLEOTIDE SEQUENCE</scope>
    <source>
        <tissue evidence="5">Leaf</tissue>
    </source>
</reference>
<dbReference type="InterPro" id="IPR036691">
    <property type="entry name" value="Endo/exonu/phosph_ase_sf"/>
</dbReference>
<evidence type="ECO:0000259" key="4">
    <source>
        <dbReference type="PROSITE" id="PS50878"/>
    </source>
</evidence>
<keyword evidence="1" id="KW-0863">Zinc-finger</keyword>
<dbReference type="Pfam" id="PF00078">
    <property type="entry name" value="RVT_1"/>
    <property type="match status" value="1"/>
</dbReference>
<evidence type="ECO:0000313" key="6">
    <source>
        <dbReference type="Proteomes" id="UP000829196"/>
    </source>
</evidence>
<name>A0A8T3CBE0_DENNO</name>
<dbReference type="Gene3D" id="3.60.10.10">
    <property type="entry name" value="Endonuclease/exonuclease/phosphatase"/>
    <property type="match status" value="1"/>
</dbReference>
<dbReference type="PROSITE" id="PS50158">
    <property type="entry name" value="ZF_CCHC"/>
    <property type="match status" value="1"/>
</dbReference>
<dbReference type="GO" id="GO:0003676">
    <property type="term" value="F:nucleic acid binding"/>
    <property type="evidence" value="ECO:0007669"/>
    <property type="project" value="InterPro"/>
</dbReference>
<organism evidence="5 6">
    <name type="scientific">Dendrobium nobile</name>
    <name type="common">Orchid</name>
    <dbReference type="NCBI Taxonomy" id="94219"/>
    <lineage>
        <taxon>Eukaryota</taxon>
        <taxon>Viridiplantae</taxon>
        <taxon>Streptophyta</taxon>
        <taxon>Embryophyta</taxon>
        <taxon>Tracheophyta</taxon>
        <taxon>Spermatophyta</taxon>
        <taxon>Magnoliopsida</taxon>
        <taxon>Liliopsida</taxon>
        <taxon>Asparagales</taxon>
        <taxon>Orchidaceae</taxon>
        <taxon>Epidendroideae</taxon>
        <taxon>Malaxideae</taxon>
        <taxon>Dendrobiinae</taxon>
        <taxon>Dendrobium</taxon>
    </lineage>
</organism>
<dbReference type="CDD" id="cd01650">
    <property type="entry name" value="RT_nLTR_like"/>
    <property type="match status" value="1"/>
</dbReference>
<accession>A0A8T3CBE0</accession>
<gene>
    <name evidence="5" type="ORF">KFK09_000403</name>
</gene>
<proteinExistence type="predicted"/>
<dbReference type="PANTHER" id="PTHR31635:SF196">
    <property type="entry name" value="REVERSE TRANSCRIPTASE DOMAIN-CONTAINING PROTEIN-RELATED"/>
    <property type="match status" value="1"/>
</dbReference>
<dbReference type="Pfam" id="PF14111">
    <property type="entry name" value="DUF4283"/>
    <property type="match status" value="1"/>
</dbReference>
<dbReference type="InterPro" id="IPR001878">
    <property type="entry name" value="Znf_CCHC"/>
</dbReference>
<dbReference type="OrthoDB" id="689628at2759"/>
<keyword evidence="1" id="KW-0862">Zinc</keyword>
<dbReference type="InterPro" id="IPR043502">
    <property type="entry name" value="DNA/RNA_pol_sf"/>
</dbReference>
<dbReference type="InterPro" id="IPR025558">
    <property type="entry name" value="DUF4283"/>
</dbReference>
<dbReference type="Pfam" id="PF13966">
    <property type="entry name" value="zf-RVT"/>
    <property type="match status" value="1"/>
</dbReference>
<comment type="caution">
    <text evidence="5">The sequence shown here is derived from an EMBL/GenBank/DDBJ whole genome shotgun (WGS) entry which is preliminary data.</text>
</comment>
<dbReference type="InterPro" id="IPR026960">
    <property type="entry name" value="RVT-Znf"/>
</dbReference>
<sequence length="1937" mass="220741">MATEGRRPPISGGPMDARRSSTSLSHGTSKSLSASPSAFGDIPTSFIQGKGVLEEDPSSNILKNKDLIGVRELATSEVASISPENDPVFSDIQISVRSDSKILIADNNKGVQDKENSKSAILNNSVNEGIRNQGSIDLENVLVCNNGELGSCKETVNVIAERNPPILHQNAWAKKEHIKVSHLELGEFRSEDGFSVKLNEDKVMENSKKLQNSIVIKVFGSKIPFPVVSTELRRQWAPYGKFHLTMLGMDWILCSFYNNESLEAVFNNGPWFVNGKIIGMDKWSPNFDPSSLKGLSAPIWIRLPNLPLLCWDEINICRIASTIGQPLMIDGNLFQFGRREFGRVCVRIKLDIALPKGTWVESSSGKFYQNFEYERILEFCFYCGKIGHDKSNCSFNSSVTNSVSNKEGDPPKNTEDITFNNKVSKEAEKDNFGYGPWLQVNYGKKRNLYKNQGFKDKVVAGNNIPDFVSKKQIWKEVEALEVPNKEVQFATSEGVQEDPINESVCLQHSEISSKIILDKRSNVHNSSFISSNKFNLLDDLSEEGEIITAELVDDHACKILEEVSNNSDKGIINKEDLSSNSLNIKDDSSSQFIVGDLEILNKGTWRIASIYGSKDVYRRRLLWERLEFFTNKYIPMVIGGDFNCILSSEDKRGGKRFKLSQGPKEMKTFLANNDLHEVGFVGPKFTWCNNKQGPESILERLDKCFINPAAVSSSNLLCVKHLARVASDHCPILLNLMVYHNKEKFLRFEDVWAQNKACLAVVNKVWKKKYRGNAANILNSKMKDSLKSLFYWSKSKMQNLLSLKKDLLFQIENLQKKEANEGCLSINESWKLKALVGEFNSTLAKLDTWWKQRAKVKWMVEGDRNSKFFQSFTSSRRNSNFISKIKNDVGEVVEEQKLIENVFLKHFQDKWKLRRCILENWPSSWCCLNEDDKTTLNKPFSIEEMEIVIKNSGNNISPGKDGITLSFFKAYWEIIKLDLWNAIKEFFENAVMDPKWKETIVILIPKINNPLSPSNYIPISLCISVYKLVAKILMNRMAPYISKLISYEQVAFIKGRSLNDHVLIAQEVIHKLRNSKSSKGYVVFKIDMEQAYDSMGWTTLEKALHYFGFPEFFSKVILNCIQSSKFSISINGSLSKWIEGQCGFRQGCPLSPFLFIICAQLLSNAFKKKGDELGIRISSNGPSISHLVYADDVIIFSEATLKATKQIKKILDNFCSWTGLSINSNKSSMIFNKLVRRRRKKDIIRLLGFNSVNQLTYLGVTLTLRRLAKQDFHFIIDKALKMTNIWGSKMISLAGKILLAKTVLLSFTTFHCTNSLVPKSILDEVDKICRNFIWNKSNGDYGIHYVNWLTMCLPTKWGGRALHSCSTKVGPLRSKLTWRYLYEKDSFIHKVFFAKYGNLLEKVDLKNSCSNSWKILKSGGKSLLPFIRWKVANGIDIDVYKDTWILDKSLNKWPTFIYPIEDDRFPVSNFIENGRWNVDQMRKIMGEDLVNLILQTINPLDQEDDKMELLLQGNGKSLSAMVFENSVKHTPTAFYWSWIKNAKLNPKVETFWWRIFNNALPTNDFLEHRKLQRINLCPRNCNVAENRDHLTTNCQKLKEVISKIKEWGFSFKEYHTLQDYCNDLSSLNPFMINLYCSMVFLTWKSRNNLLYNRKDDSTLFIASNAISFASISIQGISKFSGIWDVNQPSRLSLSHWHPPPPDWLKVNVDASLLSNYKAGIGGIFRDYKGRFLLAFGKSYIHWDIYSLELFATQHIKEVMKDWMFKFKGIIIEGDNHNVMEFLKMAKQKGNTRLRQFVTKKRSSGILYAGSSTVADNLPLPSETPSTSRDLCHVRIPRSGNPVIPINARGNCSLLANPLLKIPNKHYSIFDDAHLHFPALWGVYKPTDGSECKKEIPIFENVGKRSNAVQRESVEGKESVAENELSACLCDSQRSIAA</sequence>
<dbReference type="GO" id="GO:0008270">
    <property type="term" value="F:zinc ion binding"/>
    <property type="evidence" value="ECO:0007669"/>
    <property type="project" value="UniProtKB-KW"/>
</dbReference>
<dbReference type="SUPFAM" id="SSF56219">
    <property type="entry name" value="DNase I-like"/>
    <property type="match status" value="1"/>
</dbReference>
<evidence type="ECO:0000256" key="2">
    <source>
        <dbReference type="SAM" id="MobiDB-lite"/>
    </source>
</evidence>
<dbReference type="Pfam" id="PF14392">
    <property type="entry name" value="zf-CCHC_4"/>
    <property type="match status" value="1"/>
</dbReference>
<dbReference type="SUPFAM" id="SSF56672">
    <property type="entry name" value="DNA/RNA polymerases"/>
    <property type="match status" value="1"/>
</dbReference>
<keyword evidence="1" id="KW-0479">Metal-binding</keyword>
<feature type="domain" description="CCHC-type" evidence="3">
    <location>
        <begin position="380"/>
        <end position="393"/>
    </location>
</feature>
<evidence type="ECO:0000256" key="1">
    <source>
        <dbReference type="PROSITE-ProRule" id="PRU00047"/>
    </source>
</evidence>
<dbReference type="PROSITE" id="PS50878">
    <property type="entry name" value="RT_POL"/>
    <property type="match status" value="1"/>
</dbReference>
<dbReference type="SMR" id="A0A8T3CBE0"/>
<feature type="region of interest" description="Disordered" evidence="2">
    <location>
        <begin position="1"/>
        <end position="41"/>
    </location>
</feature>
<dbReference type="Proteomes" id="UP000829196">
    <property type="component" value="Unassembled WGS sequence"/>
</dbReference>
<dbReference type="InterPro" id="IPR025836">
    <property type="entry name" value="Zn_knuckle_CX2CX4HX4C"/>
</dbReference>
<protein>
    <submittedName>
        <fullName evidence="5">Uncharacterized protein</fullName>
    </submittedName>
</protein>
<dbReference type="EMBL" id="JAGYWB010000001">
    <property type="protein sequence ID" value="KAI0530855.1"/>
    <property type="molecule type" value="Genomic_DNA"/>
</dbReference>
<evidence type="ECO:0000259" key="3">
    <source>
        <dbReference type="PROSITE" id="PS50158"/>
    </source>
</evidence>
<dbReference type="PANTHER" id="PTHR31635">
    <property type="entry name" value="REVERSE TRANSCRIPTASE DOMAIN-CONTAINING PROTEIN-RELATED"/>
    <property type="match status" value="1"/>
</dbReference>
<feature type="compositionally biased region" description="Low complexity" evidence="2">
    <location>
        <begin position="20"/>
        <end position="35"/>
    </location>
</feature>